<comment type="caution">
    <text evidence="1">The sequence shown here is derived from an EMBL/GenBank/DDBJ whole genome shotgun (WGS) entry which is preliminary data.</text>
</comment>
<proteinExistence type="predicted"/>
<gene>
    <name evidence="1" type="ORF">QRT05_05540</name>
</gene>
<accession>A0ABT7S596</accession>
<reference evidence="1 2" key="1">
    <citation type="submission" date="2023-06" db="EMBL/GenBank/DDBJ databases">
        <title>Cellulomonas sp. MW9 Whole genome sequence.</title>
        <authorList>
            <person name="Park S."/>
        </authorList>
    </citation>
    <scope>NUCLEOTIDE SEQUENCE [LARGE SCALE GENOMIC DNA]</scope>
    <source>
        <strain evidence="1 2">MW9</strain>
    </source>
</reference>
<evidence type="ECO:0000313" key="2">
    <source>
        <dbReference type="Proteomes" id="UP001321453"/>
    </source>
</evidence>
<dbReference type="RefSeq" id="WP_289445947.1">
    <property type="nucleotide sequence ID" value="NZ_JAUCGR010000001.1"/>
</dbReference>
<evidence type="ECO:0000313" key="1">
    <source>
        <dbReference type="EMBL" id="MDM7830787.1"/>
    </source>
</evidence>
<keyword evidence="2" id="KW-1185">Reference proteome</keyword>
<dbReference type="EMBL" id="JAUCGR010000001">
    <property type="protein sequence ID" value="MDM7830787.1"/>
    <property type="molecule type" value="Genomic_DNA"/>
</dbReference>
<protein>
    <submittedName>
        <fullName evidence="1">Uncharacterized protein</fullName>
    </submittedName>
</protein>
<sequence length="193" mass="19960">MANVPAGGPDLDLLEYVLVTARDADGLAPVVAAVVELVRVGSIRLLDAVVLVRDGGTTLVTSHAPTDPGLVAALEEASEGGVLLSGHDVELASVSLGPDEMALLLLVEDRWAGVLSDAARVGGARLTAGERIAPDRALASLTQAGTTDLIVRGPGAAPLTDQVAQVRELAHLVERGLLSLDRYDVQRRRVLGT</sequence>
<name>A0ABT7S596_9CELL</name>
<dbReference type="Proteomes" id="UP001321453">
    <property type="component" value="Unassembled WGS sequence"/>
</dbReference>
<organism evidence="1 2">
    <name type="scientific">Cellulomonas edaphi</name>
    <dbReference type="NCBI Taxonomy" id="3053468"/>
    <lineage>
        <taxon>Bacteria</taxon>
        <taxon>Bacillati</taxon>
        <taxon>Actinomycetota</taxon>
        <taxon>Actinomycetes</taxon>
        <taxon>Micrococcales</taxon>
        <taxon>Cellulomonadaceae</taxon>
        <taxon>Cellulomonas</taxon>
    </lineage>
</organism>